<keyword evidence="2" id="KW-1185">Reference proteome</keyword>
<dbReference type="InterPro" id="IPR036726">
    <property type="entry name" value="GTP1_OBG_dom_sf"/>
</dbReference>
<accession>A0AAN7KI55</accession>
<protein>
    <recommendedName>
        <fullName evidence="3">Obg domain-containing protein</fullName>
    </recommendedName>
</protein>
<sequence>MAPLQERRMIDRFKLYARGGNCGNGCFSVGRVGVIVMEDLMNAGQGGHGASKNKIGTRGTHKLLSKKGIARNHLVPSVLCD</sequence>
<name>A0AAN7KI55_9MYRT</name>
<evidence type="ECO:0000313" key="1">
    <source>
        <dbReference type="EMBL" id="KAK4767739.1"/>
    </source>
</evidence>
<comment type="caution">
    <text evidence="1">The sequence shown here is derived from an EMBL/GenBank/DDBJ whole genome shotgun (WGS) entry which is preliminary data.</text>
</comment>
<proteinExistence type="predicted"/>
<dbReference type="SUPFAM" id="SSF82051">
    <property type="entry name" value="Obg GTP-binding protein N-terminal domain"/>
    <property type="match status" value="1"/>
</dbReference>
<dbReference type="EMBL" id="JAXIOK010000006">
    <property type="protein sequence ID" value="KAK4767739.1"/>
    <property type="molecule type" value="Genomic_DNA"/>
</dbReference>
<reference evidence="1 2" key="1">
    <citation type="journal article" date="2023" name="Hortic Res">
        <title>Pangenome of water caltrop reveals structural variations and asymmetric subgenome divergence after allopolyploidization.</title>
        <authorList>
            <person name="Zhang X."/>
            <person name="Chen Y."/>
            <person name="Wang L."/>
            <person name="Yuan Y."/>
            <person name="Fang M."/>
            <person name="Shi L."/>
            <person name="Lu R."/>
            <person name="Comes H.P."/>
            <person name="Ma Y."/>
            <person name="Chen Y."/>
            <person name="Huang G."/>
            <person name="Zhou Y."/>
            <person name="Zheng Z."/>
            <person name="Qiu Y."/>
        </authorList>
    </citation>
    <scope>NUCLEOTIDE SEQUENCE [LARGE SCALE GENOMIC DNA]</scope>
    <source>
        <tissue evidence="1">Roots</tissue>
    </source>
</reference>
<gene>
    <name evidence="1" type="ORF">SAY87_002880</name>
</gene>
<evidence type="ECO:0000313" key="2">
    <source>
        <dbReference type="Proteomes" id="UP001345219"/>
    </source>
</evidence>
<dbReference type="AlphaFoldDB" id="A0AAN7KI55"/>
<dbReference type="Proteomes" id="UP001345219">
    <property type="component" value="Chromosome 3"/>
</dbReference>
<organism evidence="1 2">
    <name type="scientific">Trapa incisa</name>
    <dbReference type="NCBI Taxonomy" id="236973"/>
    <lineage>
        <taxon>Eukaryota</taxon>
        <taxon>Viridiplantae</taxon>
        <taxon>Streptophyta</taxon>
        <taxon>Embryophyta</taxon>
        <taxon>Tracheophyta</taxon>
        <taxon>Spermatophyta</taxon>
        <taxon>Magnoliopsida</taxon>
        <taxon>eudicotyledons</taxon>
        <taxon>Gunneridae</taxon>
        <taxon>Pentapetalae</taxon>
        <taxon>rosids</taxon>
        <taxon>malvids</taxon>
        <taxon>Myrtales</taxon>
        <taxon>Lythraceae</taxon>
        <taxon>Trapa</taxon>
    </lineage>
</organism>
<evidence type="ECO:0008006" key="3">
    <source>
        <dbReference type="Google" id="ProtNLM"/>
    </source>
</evidence>